<sequence length="103" mass="11370">MPTLKVTLTIDDPAENVELTETWSMAVSKGPDVELTHPNQMERGRNKELCNEALAGLITLHLSRTRPSMTGLEVRAFLEKHGLEYPPAFGVYPTTAKLCYVGA</sequence>
<evidence type="ECO:0000313" key="1">
    <source>
        <dbReference type="EMBL" id="GFH12328.1"/>
    </source>
</evidence>
<comment type="caution">
    <text evidence="1">The sequence shown here is derived from an EMBL/GenBank/DDBJ whole genome shotgun (WGS) entry which is preliminary data.</text>
</comment>
<dbReference type="Proteomes" id="UP000485058">
    <property type="component" value="Unassembled WGS sequence"/>
</dbReference>
<dbReference type="EMBL" id="BLLF01000492">
    <property type="protein sequence ID" value="GFH12328.1"/>
    <property type="molecule type" value="Genomic_DNA"/>
</dbReference>
<keyword evidence="2" id="KW-1185">Reference proteome</keyword>
<organism evidence="1 2">
    <name type="scientific">Haematococcus lacustris</name>
    <name type="common">Green alga</name>
    <name type="synonym">Haematococcus pluvialis</name>
    <dbReference type="NCBI Taxonomy" id="44745"/>
    <lineage>
        <taxon>Eukaryota</taxon>
        <taxon>Viridiplantae</taxon>
        <taxon>Chlorophyta</taxon>
        <taxon>core chlorophytes</taxon>
        <taxon>Chlorophyceae</taxon>
        <taxon>CS clade</taxon>
        <taxon>Chlamydomonadales</taxon>
        <taxon>Haematococcaceae</taxon>
        <taxon>Haematococcus</taxon>
    </lineage>
</organism>
<dbReference type="AlphaFoldDB" id="A0A699YXS6"/>
<evidence type="ECO:0000313" key="2">
    <source>
        <dbReference type="Proteomes" id="UP000485058"/>
    </source>
</evidence>
<name>A0A699YXS6_HAELA</name>
<proteinExistence type="predicted"/>
<reference evidence="1 2" key="1">
    <citation type="submission" date="2020-02" db="EMBL/GenBank/DDBJ databases">
        <title>Draft genome sequence of Haematococcus lacustris strain NIES-144.</title>
        <authorList>
            <person name="Morimoto D."/>
            <person name="Nakagawa S."/>
            <person name="Yoshida T."/>
            <person name="Sawayama S."/>
        </authorList>
    </citation>
    <scope>NUCLEOTIDE SEQUENCE [LARGE SCALE GENOMIC DNA]</scope>
    <source>
        <strain evidence="1 2">NIES-144</strain>
    </source>
</reference>
<accession>A0A699YXS6</accession>
<protein>
    <submittedName>
        <fullName evidence="1">Uncharacterized protein</fullName>
    </submittedName>
</protein>
<gene>
    <name evidence="1" type="ORF">HaLaN_07988</name>
</gene>